<name>A0A372JA22_9ACTN</name>
<dbReference type="InterPro" id="IPR011044">
    <property type="entry name" value="Quino_amine_DH_bsu"/>
</dbReference>
<dbReference type="AlphaFoldDB" id="A0A372JA22"/>
<protein>
    <recommendedName>
        <fullName evidence="4">WD40 repeat domain-containing protein</fullName>
    </recommendedName>
</protein>
<dbReference type="Gene3D" id="2.120.10.30">
    <property type="entry name" value="TolB, C-terminal domain"/>
    <property type="match status" value="1"/>
</dbReference>
<dbReference type="SUPFAM" id="SSF50969">
    <property type="entry name" value="YVTN repeat-like/Quinoprotein amine dehydrogenase"/>
    <property type="match status" value="1"/>
</dbReference>
<accession>A0A372JA22</accession>
<dbReference type="Proteomes" id="UP000261811">
    <property type="component" value="Unassembled WGS sequence"/>
</dbReference>
<evidence type="ECO:0000313" key="2">
    <source>
        <dbReference type="EMBL" id="RFU36832.1"/>
    </source>
</evidence>
<comment type="caution">
    <text evidence="2">The sequence shown here is derived from an EMBL/GenBank/DDBJ whole genome shotgun (WGS) entry which is preliminary data.</text>
</comment>
<evidence type="ECO:0000313" key="3">
    <source>
        <dbReference type="Proteomes" id="UP000261811"/>
    </source>
</evidence>
<feature type="compositionally biased region" description="Polar residues" evidence="1">
    <location>
        <begin position="27"/>
        <end position="38"/>
    </location>
</feature>
<dbReference type="InterPro" id="IPR011042">
    <property type="entry name" value="6-blade_b-propeller_TolB-like"/>
</dbReference>
<reference evidence="2 3" key="1">
    <citation type="submission" date="2018-08" db="EMBL/GenBank/DDBJ databases">
        <title>Actinomadura jelena sp. nov., a novel Actinomycete isolated from soil in Chad.</title>
        <authorList>
            <person name="Shi L."/>
        </authorList>
    </citation>
    <scope>NUCLEOTIDE SEQUENCE [LARGE SCALE GENOMIC DNA]</scope>
    <source>
        <strain evidence="2 3">NEAU-G17</strain>
    </source>
</reference>
<feature type="region of interest" description="Disordered" evidence="1">
    <location>
        <begin position="19"/>
        <end position="61"/>
    </location>
</feature>
<sequence>MVIAAAGVSLGIEFRRGADRPRAAVSASRQPTVSGSPQPTAPGSPHAGAPLPGRRPAPGPVVVQGRQVGQIVSDPPGPLTLTSFSLPAERDLSNVTAYVLDASTGTFAATPYVEAAVSPDGRTVAGVPRPDETSRRVAVRDRRTGAERRVSLPASTGHLRWSPRGRRILVSLYSGAINEGLRGFAVIDADTLRVRVTWVGGAGRPERVQPEAQFAWDATGRYAVAPGAGSRLLRFPASGGRPEPDVRLTEFHDTRELLYSPSGRMLACDYLHGMGNAIVLWDTSGRTTRELRRLRDLTLLGWYDETHLLAVRIIYPDRMETVLVDLDGKVRQLLVKDGAPWPGPGSMGRYSAVPRS</sequence>
<keyword evidence="3" id="KW-1185">Reference proteome</keyword>
<dbReference type="EMBL" id="QURH01001030">
    <property type="protein sequence ID" value="RFU36832.1"/>
    <property type="molecule type" value="Genomic_DNA"/>
</dbReference>
<evidence type="ECO:0000256" key="1">
    <source>
        <dbReference type="SAM" id="MobiDB-lite"/>
    </source>
</evidence>
<gene>
    <name evidence="2" type="ORF">DZF91_36085</name>
</gene>
<evidence type="ECO:0008006" key="4">
    <source>
        <dbReference type="Google" id="ProtNLM"/>
    </source>
</evidence>
<organism evidence="2 3">
    <name type="scientific">Actinomadura logoneensis</name>
    <dbReference type="NCBI Taxonomy" id="2293572"/>
    <lineage>
        <taxon>Bacteria</taxon>
        <taxon>Bacillati</taxon>
        <taxon>Actinomycetota</taxon>
        <taxon>Actinomycetes</taxon>
        <taxon>Streptosporangiales</taxon>
        <taxon>Thermomonosporaceae</taxon>
        <taxon>Actinomadura</taxon>
    </lineage>
</organism>
<proteinExistence type="predicted"/>